<dbReference type="Gene3D" id="1.10.10.10">
    <property type="entry name" value="Winged helix-like DNA-binding domain superfamily/Winged helix DNA-binding domain"/>
    <property type="match status" value="1"/>
</dbReference>
<sequence length="114" mass="13574">MRVCNEGFDEAFIDDNRDMYAISFTQYVLSGRWKHFILWYLREETRRYTEIKKFLGGLSQGSLTKHLKELEQDGVIKRDVYPEVPPRVEYSLTDKGKKLLPILEKMEDFGREYG</sequence>
<evidence type="ECO:0000256" key="1">
    <source>
        <dbReference type="ARBA" id="ARBA00023015"/>
    </source>
</evidence>
<reference evidence="5 6" key="1">
    <citation type="submission" date="2021-03" db="EMBL/GenBank/DDBJ databases">
        <title>Antimicrobial resistance genes in bacteria isolated from Japanese honey, and their potential for conferring macrolide and lincosamide resistance in the American foulbrood pathogen Paenibacillus larvae.</title>
        <authorList>
            <person name="Okamoto M."/>
            <person name="Kumagai M."/>
            <person name="Kanamori H."/>
            <person name="Takamatsu D."/>
        </authorList>
    </citation>
    <scope>NUCLEOTIDE SEQUENCE [LARGE SCALE GENOMIC DNA]</scope>
    <source>
        <strain evidence="5 6">J15TS10</strain>
    </source>
</reference>
<protein>
    <submittedName>
        <fullName evidence="5">Transcriptional regulator</fullName>
    </submittedName>
</protein>
<dbReference type="PANTHER" id="PTHR33204">
    <property type="entry name" value="TRANSCRIPTIONAL REGULATOR, MARR FAMILY"/>
    <property type="match status" value="1"/>
</dbReference>
<dbReference type="RefSeq" id="WP_213592497.1">
    <property type="nucleotide sequence ID" value="NZ_BOSM01000005.1"/>
</dbReference>
<gene>
    <name evidence="5" type="ORF">J15TS10_33460</name>
</gene>
<dbReference type="PROSITE" id="PS51118">
    <property type="entry name" value="HTH_HXLR"/>
    <property type="match status" value="1"/>
</dbReference>
<keyword evidence="3" id="KW-0804">Transcription</keyword>
<keyword evidence="1" id="KW-0805">Transcription regulation</keyword>
<dbReference type="InterPro" id="IPR036388">
    <property type="entry name" value="WH-like_DNA-bd_sf"/>
</dbReference>
<dbReference type="Proteomes" id="UP000681290">
    <property type="component" value="Unassembled WGS sequence"/>
</dbReference>
<proteinExistence type="predicted"/>
<dbReference type="Pfam" id="PF01638">
    <property type="entry name" value="HxlR"/>
    <property type="match status" value="1"/>
</dbReference>
<keyword evidence="6" id="KW-1185">Reference proteome</keyword>
<dbReference type="InterPro" id="IPR002577">
    <property type="entry name" value="HTH_HxlR"/>
</dbReference>
<keyword evidence="2" id="KW-0238">DNA-binding</keyword>
<accession>A0ABQ4MUD5</accession>
<dbReference type="SUPFAM" id="SSF46785">
    <property type="entry name" value="Winged helix' DNA-binding domain"/>
    <property type="match status" value="1"/>
</dbReference>
<evidence type="ECO:0000259" key="4">
    <source>
        <dbReference type="PROSITE" id="PS51118"/>
    </source>
</evidence>
<name>A0ABQ4MUD5_9BACL</name>
<dbReference type="InterPro" id="IPR011991">
    <property type="entry name" value="ArsR-like_HTH"/>
</dbReference>
<organism evidence="5 6">
    <name type="scientific">Paenibacillus woosongensis</name>
    <dbReference type="NCBI Taxonomy" id="307580"/>
    <lineage>
        <taxon>Bacteria</taxon>
        <taxon>Bacillati</taxon>
        <taxon>Bacillota</taxon>
        <taxon>Bacilli</taxon>
        <taxon>Bacillales</taxon>
        <taxon>Paenibacillaceae</taxon>
        <taxon>Paenibacillus</taxon>
    </lineage>
</organism>
<dbReference type="CDD" id="cd00090">
    <property type="entry name" value="HTH_ARSR"/>
    <property type="match status" value="1"/>
</dbReference>
<dbReference type="InterPro" id="IPR036390">
    <property type="entry name" value="WH_DNA-bd_sf"/>
</dbReference>
<comment type="caution">
    <text evidence="5">The sequence shown here is derived from an EMBL/GenBank/DDBJ whole genome shotgun (WGS) entry which is preliminary data.</text>
</comment>
<evidence type="ECO:0000256" key="3">
    <source>
        <dbReference type="ARBA" id="ARBA00023163"/>
    </source>
</evidence>
<evidence type="ECO:0000256" key="2">
    <source>
        <dbReference type="ARBA" id="ARBA00023125"/>
    </source>
</evidence>
<dbReference type="PANTHER" id="PTHR33204:SF29">
    <property type="entry name" value="TRANSCRIPTIONAL REGULATOR"/>
    <property type="match status" value="1"/>
</dbReference>
<evidence type="ECO:0000313" key="5">
    <source>
        <dbReference type="EMBL" id="GIP59532.1"/>
    </source>
</evidence>
<evidence type="ECO:0000313" key="6">
    <source>
        <dbReference type="Proteomes" id="UP000681290"/>
    </source>
</evidence>
<dbReference type="EMBL" id="BOSM01000005">
    <property type="protein sequence ID" value="GIP59532.1"/>
    <property type="molecule type" value="Genomic_DNA"/>
</dbReference>
<feature type="domain" description="HTH hxlR-type" evidence="4">
    <location>
        <begin position="4"/>
        <end position="114"/>
    </location>
</feature>